<dbReference type="CDD" id="cd01127">
    <property type="entry name" value="TrwB_TraG_TraD_VirD4"/>
    <property type="match status" value="1"/>
</dbReference>
<feature type="transmembrane region" description="Helical" evidence="1">
    <location>
        <begin position="6"/>
        <end position="27"/>
    </location>
</feature>
<organism evidence="3 4">
    <name type="scientific">Candidatus Yanofskybacteria bacterium RIFCSPHIGHO2_02_FULL_46_19</name>
    <dbReference type="NCBI Taxonomy" id="1802684"/>
    <lineage>
        <taxon>Bacteria</taxon>
        <taxon>Candidatus Yanofskyibacteriota</taxon>
    </lineage>
</organism>
<feature type="domain" description="DUF8128" evidence="2">
    <location>
        <begin position="63"/>
        <end position="353"/>
    </location>
</feature>
<dbReference type="EMBL" id="MGJY01000022">
    <property type="protein sequence ID" value="OGN15959.1"/>
    <property type="molecule type" value="Genomic_DNA"/>
</dbReference>
<dbReference type="GO" id="GO:0016020">
    <property type="term" value="C:membrane"/>
    <property type="evidence" value="ECO:0007669"/>
    <property type="project" value="InterPro"/>
</dbReference>
<sequence>MNLLWWYIIIALGGALLVWSFALFVLVRKKRRSNVGSGLNLALFLVTVPEPRIEQGSQEEQLKNFIAHMEQFLAGLATIRRSGVGARLLGHPTFALEIAAHNKGDDVFFYVAFPRIYATVLRNQLHGAFPDAHIEQVPDYNIFHPAGASAMAVLRQADSPLIPAKTYRTLAADPLETITSAFSKLKGVGEGAAIQIVLRVPVKNPASRFRNVIMMLREGKSRSSAFGKKTIAKEIASLLSFSQKTDPAGRQPAIDDAAIKLLEEKSAKLLFECNVRLVSSGETGESADRILRELEAAFLQFQNPDGNLFKPRELRGRAFYKGIEAFSFRLFDEHYTMLLNVEELASMYHFPFSRKSAPMVRMLKAKEATPPPNLPRDGIVIGKSAFRGESQIIRIAKEDRMRHLYMVGQTGTGKSTLLENIIIQDIRNGEGVAVLDPHGELIEKILPLIPKERVEDVIHFNPGDTAYPMGLNMLEYDPRYPEYKSLVINELLEIFNKLFNMSIAGGPQFEQYFRNAAALVMEDPESGSTALEIRRIFSDKAFRDYKLSRCKNIVVSTFWREIAEKSTGEQSLANMTAYVVSKFDVFLSNDIMRPIILQQHSAFNFREAMDTKKILFVNLAKGKLGEINSNLIGLIVVGKILISALSRTDVPEHERGDFYLTIDEFQNVTTKSISTILSEARKYRLGMTVAHQFLAQLEEEIKKSVFGNVGSILAFRVGADDAEYLEKIFAPVFSAHDLTNIDNANAYFKPLIHGLTVKPFNIKTFPRETGDPLWAESIKQISRFKYARPREEVEKEIHERYSAL</sequence>
<dbReference type="SUPFAM" id="SSF52540">
    <property type="entry name" value="P-loop containing nucleoside triphosphate hydrolases"/>
    <property type="match status" value="1"/>
</dbReference>
<reference evidence="3 4" key="1">
    <citation type="journal article" date="2016" name="Nat. Commun.">
        <title>Thousands of microbial genomes shed light on interconnected biogeochemical processes in an aquifer system.</title>
        <authorList>
            <person name="Anantharaman K."/>
            <person name="Brown C.T."/>
            <person name="Hug L.A."/>
            <person name="Sharon I."/>
            <person name="Castelle C.J."/>
            <person name="Probst A.J."/>
            <person name="Thomas B.C."/>
            <person name="Singh A."/>
            <person name="Wilkins M.J."/>
            <person name="Karaoz U."/>
            <person name="Brodie E.L."/>
            <person name="Williams K.H."/>
            <person name="Hubbard S.S."/>
            <person name="Banfield J.F."/>
        </authorList>
    </citation>
    <scope>NUCLEOTIDE SEQUENCE [LARGE SCALE GENOMIC DNA]</scope>
</reference>
<keyword evidence="1" id="KW-0812">Transmembrane</keyword>
<dbReference type="AlphaFoldDB" id="A0A1F8FUF5"/>
<dbReference type="InterPro" id="IPR003688">
    <property type="entry name" value="TraG/VirD4"/>
</dbReference>
<protein>
    <recommendedName>
        <fullName evidence="2">DUF8128 domain-containing protein</fullName>
    </recommendedName>
</protein>
<evidence type="ECO:0000259" key="2">
    <source>
        <dbReference type="Pfam" id="PF26449"/>
    </source>
</evidence>
<keyword evidence="1" id="KW-0472">Membrane</keyword>
<dbReference type="Proteomes" id="UP000177796">
    <property type="component" value="Unassembled WGS sequence"/>
</dbReference>
<dbReference type="Gene3D" id="3.40.50.300">
    <property type="entry name" value="P-loop containing nucleotide triphosphate hydrolases"/>
    <property type="match status" value="2"/>
</dbReference>
<dbReference type="Pfam" id="PF02534">
    <property type="entry name" value="T4SS-DNA_transf"/>
    <property type="match status" value="1"/>
</dbReference>
<dbReference type="InterPro" id="IPR051162">
    <property type="entry name" value="T4SS_component"/>
</dbReference>
<dbReference type="PANTHER" id="PTHR30121">
    <property type="entry name" value="UNCHARACTERIZED PROTEIN YJGR-RELATED"/>
    <property type="match status" value="1"/>
</dbReference>
<comment type="caution">
    <text evidence="3">The sequence shown here is derived from an EMBL/GenBank/DDBJ whole genome shotgun (WGS) entry which is preliminary data.</text>
</comment>
<dbReference type="InterPro" id="IPR027417">
    <property type="entry name" value="P-loop_NTPase"/>
</dbReference>
<dbReference type="PANTHER" id="PTHR30121:SF6">
    <property type="entry name" value="SLR6007 PROTEIN"/>
    <property type="match status" value="1"/>
</dbReference>
<keyword evidence="1" id="KW-1133">Transmembrane helix</keyword>
<evidence type="ECO:0000256" key="1">
    <source>
        <dbReference type="SAM" id="Phobius"/>
    </source>
</evidence>
<proteinExistence type="predicted"/>
<dbReference type="Pfam" id="PF26449">
    <property type="entry name" value="DUF8128"/>
    <property type="match status" value="1"/>
</dbReference>
<evidence type="ECO:0000313" key="3">
    <source>
        <dbReference type="EMBL" id="OGN15959.1"/>
    </source>
</evidence>
<name>A0A1F8FUF5_9BACT</name>
<evidence type="ECO:0000313" key="4">
    <source>
        <dbReference type="Proteomes" id="UP000177796"/>
    </source>
</evidence>
<accession>A0A1F8FUF5</accession>
<gene>
    <name evidence="3" type="ORF">A3C81_01465</name>
</gene>
<dbReference type="InterPro" id="IPR058441">
    <property type="entry name" value="DUF8128"/>
</dbReference>